<evidence type="ECO:0000313" key="7">
    <source>
        <dbReference type="EMBL" id="CAB5229859.1"/>
    </source>
</evidence>
<sequence length="116" mass="13997">MKSDKDKKKIIKIVMEPRMRRFYQNLIKEDNEVYFELNEEEKKIVAHRVKMVVLEETIKVIGELNKDNIRFVMEISMDNLQSLLCVFEDRELYSKCQMMYDAIKEIENDIQELVTT</sequence>
<gene>
    <name evidence="4" type="ORF">UFOVP1114_28</name>
    <name evidence="5" type="ORF">UFOVP1386_28</name>
    <name evidence="6" type="ORF">UFOVP1479_19</name>
    <name evidence="7" type="ORF">UFOVP1564_21</name>
    <name evidence="1" type="ORF">UFOVP310_21</name>
    <name evidence="2" type="ORF">UFOVP619_38</name>
    <name evidence="3" type="ORF">UFOVP947_22</name>
</gene>
<accession>A0A6J5S6U8</accession>
<dbReference type="EMBL" id="LR796589">
    <property type="protein sequence ID" value="CAB4152822.1"/>
    <property type="molecule type" value="Genomic_DNA"/>
</dbReference>
<dbReference type="EMBL" id="LR797070">
    <property type="protein sequence ID" value="CAB4184681.1"/>
    <property type="molecule type" value="Genomic_DNA"/>
</dbReference>
<dbReference type="EMBL" id="LR797340">
    <property type="protein sequence ID" value="CAB4204181.1"/>
    <property type="molecule type" value="Genomic_DNA"/>
</dbReference>
<dbReference type="EMBL" id="LR796325">
    <property type="protein sequence ID" value="CAB4136842.1"/>
    <property type="molecule type" value="Genomic_DNA"/>
</dbReference>
<dbReference type="EMBL" id="LR796895">
    <property type="protein sequence ID" value="CAB4172987.1"/>
    <property type="molecule type" value="Genomic_DNA"/>
</dbReference>
<evidence type="ECO:0000313" key="2">
    <source>
        <dbReference type="EMBL" id="CAB4152822.1"/>
    </source>
</evidence>
<protein>
    <submittedName>
        <fullName evidence="5">Uncharacterized protein</fullName>
    </submittedName>
</protein>
<dbReference type="EMBL" id="LR797427">
    <property type="protein sequence ID" value="CAB4215363.1"/>
    <property type="molecule type" value="Genomic_DNA"/>
</dbReference>
<evidence type="ECO:0000313" key="1">
    <source>
        <dbReference type="EMBL" id="CAB4136842.1"/>
    </source>
</evidence>
<dbReference type="EMBL" id="LR798416">
    <property type="protein sequence ID" value="CAB5229859.1"/>
    <property type="molecule type" value="Genomic_DNA"/>
</dbReference>
<organism evidence="5">
    <name type="scientific">uncultured Caudovirales phage</name>
    <dbReference type="NCBI Taxonomy" id="2100421"/>
    <lineage>
        <taxon>Viruses</taxon>
        <taxon>Duplodnaviria</taxon>
        <taxon>Heunggongvirae</taxon>
        <taxon>Uroviricota</taxon>
        <taxon>Caudoviricetes</taxon>
        <taxon>Peduoviridae</taxon>
        <taxon>Maltschvirus</taxon>
        <taxon>Maltschvirus maltsch</taxon>
    </lineage>
</organism>
<reference evidence="5" key="1">
    <citation type="submission" date="2020-05" db="EMBL/GenBank/DDBJ databases">
        <authorList>
            <person name="Chiriac C."/>
            <person name="Salcher M."/>
            <person name="Ghai R."/>
            <person name="Kavagutti S V."/>
        </authorList>
    </citation>
    <scope>NUCLEOTIDE SEQUENCE</scope>
</reference>
<evidence type="ECO:0000313" key="3">
    <source>
        <dbReference type="EMBL" id="CAB4172987.1"/>
    </source>
</evidence>
<evidence type="ECO:0000313" key="5">
    <source>
        <dbReference type="EMBL" id="CAB4204181.1"/>
    </source>
</evidence>
<evidence type="ECO:0000313" key="6">
    <source>
        <dbReference type="EMBL" id="CAB4215363.1"/>
    </source>
</evidence>
<name>A0A6J5S6U8_9CAUD</name>
<proteinExistence type="predicted"/>
<evidence type="ECO:0000313" key="4">
    <source>
        <dbReference type="EMBL" id="CAB4184681.1"/>
    </source>
</evidence>